<evidence type="ECO:0000313" key="6">
    <source>
        <dbReference type="Proteomes" id="UP000318017"/>
    </source>
</evidence>
<dbReference type="Gene3D" id="1.10.10.10">
    <property type="entry name" value="Winged helix-like DNA-binding domain superfamily/Winged helix DNA-binding domain"/>
    <property type="match status" value="1"/>
</dbReference>
<dbReference type="CDD" id="cd07377">
    <property type="entry name" value="WHTH_GntR"/>
    <property type="match status" value="1"/>
</dbReference>
<feature type="domain" description="HTH gntR-type" evidence="4">
    <location>
        <begin position="11"/>
        <end position="79"/>
    </location>
</feature>
<dbReference type="InterPro" id="IPR000524">
    <property type="entry name" value="Tscrpt_reg_HTH_GntR"/>
</dbReference>
<evidence type="ECO:0000256" key="2">
    <source>
        <dbReference type="ARBA" id="ARBA00023125"/>
    </source>
</evidence>
<dbReference type="GO" id="GO:0003700">
    <property type="term" value="F:DNA-binding transcription factor activity"/>
    <property type="evidence" value="ECO:0007669"/>
    <property type="project" value="InterPro"/>
</dbReference>
<protein>
    <submittedName>
        <fullName evidence="5">HTH-type transcriptional repressor YtrA</fullName>
    </submittedName>
</protein>
<dbReference type="PROSITE" id="PS50949">
    <property type="entry name" value="HTH_GNTR"/>
    <property type="match status" value="1"/>
</dbReference>
<dbReference type="GO" id="GO:0003677">
    <property type="term" value="F:DNA binding"/>
    <property type="evidence" value="ECO:0007669"/>
    <property type="project" value="UniProtKB-KW"/>
</dbReference>
<evidence type="ECO:0000313" key="5">
    <source>
        <dbReference type="EMBL" id="QDV27483.1"/>
    </source>
</evidence>
<dbReference type="KEGG" id="ahel:Q31a_58720"/>
<dbReference type="SUPFAM" id="SSF46785">
    <property type="entry name" value="Winged helix' DNA-binding domain"/>
    <property type="match status" value="1"/>
</dbReference>
<dbReference type="InterPro" id="IPR036388">
    <property type="entry name" value="WH-like_DNA-bd_sf"/>
</dbReference>
<evidence type="ECO:0000256" key="3">
    <source>
        <dbReference type="ARBA" id="ARBA00023163"/>
    </source>
</evidence>
<keyword evidence="6" id="KW-1185">Reference proteome</keyword>
<keyword evidence="2" id="KW-0238">DNA-binding</keyword>
<dbReference type="EMBL" id="CP036298">
    <property type="protein sequence ID" value="QDV27483.1"/>
    <property type="molecule type" value="Genomic_DNA"/>
</dbReference>
<dbReference type="AlphaFoldDB" id="A0A518GFW6"/>
<reference evidence="5 6" key="1">
    <citation type="submission" date="2019-02" db="EMBL/GenBank/DDBJ databases">
        <title>Deep-cultivation of Planctomycetes and their phenomic and genomic characterization uncovers novel biology.</title>
        <authorList>
            <person name="Wiegand S."/>
            <person name="Jogler M."/>
            <person name="Boedeker C."/>
            <person name="Pinto D."/>
            <person name="Vollmers J."/>
            <person name="Rivas-Marin E."/>
            <person name="Kohn T."/>
            <person name="Peeters S.H."/>
            <person name="Heuer A."/>
            <person name="Rast P."/>
            <person name="Oberbeckmann S."/>
            <person name="Bunk B."/>
            <person name="Jeske O."/>
            <person name="Meyerdierks A."/>
            <person name="Storesund J.E."/>
            <person name="Kallscheuer N."/>
            <person name="Luecker S."/>
            <person name="Lage O.M."/>
            <person name="Pohl T."/>
            <person name="Merkel B.J."/>
            <person name="Hornburger P."/>
            <person name="Mueller R.-W."/>
            <person name="Bruemmer F."/>
            <person name="Labrenz M."/>
            <person name="Spormann A.M."/>
            <person name="Op den Camp H."/>
            <person name="Overmann J."/>
            <person name="Amann R."/>
            <person name="Jetten M.S.M."/>
            <person name="Mascher T."/>
            <person name="Medema M.H."/>
            <person name="Devos D.P."/>
            <person name="Kaster A.-K."/>
            <person name="Ovreas L."/>
            <person name="Rohde M."/>
            <person name="Galperin M.Y."/>
            <person name="Jogler C."/>
        </authorList>
    </citation>
    <scope>NUCLEOTIDE SEQUENCE [LARGE SCALE GENOMIC DNA]</scope>
    <source>
        <strain evidence="5 6">Q31a</strain>
    </source>
</reference>
<dbReference type="Proteomes" id="UP000318017">
    <property type="component" value="Chromosome"/>
</dbReference>
<keyword evidence="3" id="KW-0804">Transcription</keyword>
<dbReference type="OrthoDB" id="9801546at2"/>
<dbReference type="RefSeq" id="WP_145084948.1">
    <property type="nucleotide sequence ID" value="NZ_CP036298.1"/>
</dbReference>
<evidence type="ECO:0000256" key="1">
    <source>
        <dbReference type="ARBA" id="ARBA00023015"/>
    </source>
</evidence>
<accession>A0A518GFW6</accession>
<evidence type="ECO:0000259" key="4">
    <source>
        <dbReference type="PROSITE" id="PS50949"/>
    </source>
</evidence>
<name>A0A518GFW6_9BACT</name>
<dbReference type="SMART" id="SM00345">
    <property type="entry name" value="HTH_GNTR"/>
    <property type="match status" value="1"/>
</dbReference>
<proteinExistence type="predicted"/>
<organism evidence="5 6">
    <name type="scientific">Aureliella helgolandensis</name>
    <dbReference type="NCBI Taxonomy" id="2527968"/>
    <lineage>
        <taxon>Bacteria</taxon>
        <taxon>Pseudomonadati</taxon>
        <taxon>Planctomycetota</taxon>
        <taxon>Planctomycetia</taxon>
        <taxon>Pirellulales</taxon>
        <taxon>Pirellulaceae</taxon>
        <taxon>Aureliella</taxon>
    </lineage>
</organism>
<dbReference type="InterPro" id="IPR036390">
    <property type="entry name" value="WH_DNA-bd_sf"/>
</dbReference>
<gene>
    <name evidence="5" type="primary">ytrA_2</name>
    <name evidence="5" type="ORF">Q31a_58720</name>
</gene>
<dbReference type="PANTHER" id="PTHR38445:SF7">
    <property type="entry name" value="GNTR-FAMILY TRANSCRIPTIONAL REGULATOR"/>
    <property type="match status" value="1"/>
</dbReference>
<keyword evidence="1" id="KW-0805">Transcription regulation</keyword>
<dbReference type="PANTHER" id="PTHR38445">
    <property type="entry name" value="HTH-TYPE TRANSCRIPTIONAL REPRESSOR YTRA"/>
    <property type="match status" value="1"/>
</dbReference>
<dbReference type="Pfam" id="PF00392">
    <property type="entry name" value="GntR"/>
    <property type="match status" value="1"/>
</dbReference>
<sequence>MFFSIDPNNGVAIYEQIVRQVKFAIADKTVRPGQLLPSVRLLSQQLAINPNTINRALQQLQTEGILEALRGRGLAVCEGATANCVAARRTLVSQRFKEVVSEALHAGLAADDIRGIVSQQLDSLSGQIETVSSTVASTAQTPQTPSA</sequence>